<dbReference type="RefSeq" id="XP_033238785.1">
    <property type="nucleotide sequence ID" value="XM_033382894.1"/>
</dbReference>
<evidence type="ECO:0000256" key="2">
    <source>
        <dbReference type="ARBA" id="ARBA00023125"/>
    </source>
</evidence>
<dbReference type="GO" id="GO:0003677">
    <property type="term" value="F:DNA binding"/>
    <property type="evidence" value="ECO:0007669"/>
    <property type="project" value="UniProtKB-KW"/>
</dbReference>
<evidence type="ECO:0000313" key="8">
    <source>
        <dbReference type="RefSeq" id="XP_033238785.1"/>
    </source>
</evidence>
<feature type="compositionally biased region" description="Acidic residues" evidence="4">
    <location>
        <begin position="388"/>
        <end position="397"/>
    </location>
</feature>
<dbReference type="Proteomes" id="UP000001819">
    <property type="component" value="Chromosome X"/>
</dbReference>
<evidence type="ECO:0000256" key="1">
    <source>
        <dbReference type="ARBA" id="ARBA00004123"/>
    </source>
</evidence>
<evidence type="ECO:0000259" key="5">
    <source>
        <dbReference type="PROSITE" id="PS51253"/>
    </source>
</evidence>
<gene>
    <name evidence="7 8" type="primary">LOC4811869</name>
</gene>
<dbReference type="RefSeq" id="XP_001352795.4">
    <property type="nucleotide sequence ID" value="XM_001352759.4"/>
</dbReference>
<feature type="region of interest" description="Disordered" evidence="4">
    <location>
        <begin position="341"/>
        <end position="397"/>
    </location>
</feature>
<evidence type="ECO:0000313" key="7">
    <source>
        <dbReference type="RefSeq" id="XP_001352795.4"/>
    </source>
</evidence>
<dbReference type="Pfam" id="PF03221">
    <property type="entry name" value="HTH_Tnp_Tc5"/>
    <property type="match status" value="2"/>
</dbReference>
<dbReference type="AlphaFoldDB" id="A0A6I8UBD6"/>
<dbReference type="PROSITE" id="PS51253">
    <property type="entry name" value="HTH_CENPB"/>
    <property type="match status" value="1"/>
</dbReference>
<name>A0A6I8UBD6_DROPS</name>
<proteinExistence type="predicted"/>
<dbReference type="InterPro" id="IPR006600">
    <property type="entry name" value="HTH_CenpB_DNA-bd_dom"/>
</dbReference>
<feature type="region of interest" description="Disordered" evidence="4">
    <location>
        <begin position="452"/>
        <end position="471"/>
    </location>
</feature>
<reference evidence="7 8" key="1">
    <citation type="submission" date="2025-04" db="UniProtKB">
        <authorList>
            <consortium name="RefSeq"/>
        </authorList>
    </citation>
    <scope>IDENTIFICATION</scope>
    <source>
        <strain evidence="7 8">MV-25-SWS-2005</strain>
        <tissue evidence="7 8">Whole body</tissue>
    </source>
</reference>
<comment type="subcellular location">
    <subcellularLocation>
        <location evidence="1">Nucleus</location>
    </subcellularLocation>
</comment>
<dbReference type="SMART" id="SM00674">
    <property type="entry name" value="CENPB"/>
    <property type="match status" value="2"/>
</dbReference>
<accession>A0A6I8UBD6</accession>
<feature type="compositionally biased region" description="Basic and acidic residues" evidence="4">
    <location>
        <begin position="347"/>
        <end position="358"/>
    </location>
</feature>
<organism evidence="6 7">
    <name type="scientific">Drosophila pseudoobscura pseudoobscura</name>
    <name type="common">Fruit fly</name>
    <dbReference type="NCBI Taxonomy" id="46245"/>
    <lineage>
        <taxon>Eukaryota</taxon>
        <taxon>Metazoa</taxon>
        <taxon>Ecdysozoa</taxon>
        <taxon>Arthropoda</taxon>
        <taxon>Hexapoda</taxon>
        <taxon>Insecta</taxon>
        <taxon>Pterygota</taxon>
        <taxon>Neoptera</taxon>
        <taxon>Endopterygota</taxon>
        <taxon>Diptera</taxon>
        <taxon>Brachycera</taxon>
        <taxon>Muscomorpha</taxon>
        <taxon>Ephydroidea</taxon>
        <taxon>Drosophilidae</taxon>
        <taxon>Drosophila</taxon>
        <taxon>Sophophora</taxon>
    </lineage>
</organism>
<protein>
    <submittedName>
        <fullName evidence="7 8">Uncharacterized protein isoform X2</fullName>
    </submittedName>
</protein>
<evidence type="ECO:0000256" key="4">
    <source>
        <dbReference type="SAM" id="MobiDB-lite"/>
    </source>
</evidence>
<evidence type="ECO:0000256" key="3">
    <source>
        <dbReference type="ARBA" id="ARBA00023242"/>
    </source>
</evidence>
<keyword evidence="3" id="KW-0539">Nucleus</keyword>
<keyword evidence="6" id="KW-1185">Reference proteome</keyword>
<feature type="region of interest" description="Disordered" evidence="4">
    <location>
        <begin position="410"/>
        <end position="429"/>
    </location>
</feature>
<dbReference type="KEGG" id="dpo:4811869"/>
<sequence>MYSDDDGKQFEDGGGQLRIRNVLTLEERVAVIRQYDILPMYSKIAKNFNCSWEQIKSIVSNREAIMEFYEASRRHNDLPNEELRRRKLNFLGHCLYEYIQRAQYYLHADINEELIRNQAVEFRDLMQIEGFRPNKPWINHFKAAYNITLSNRQITMTRKPPRSLDLSDIMSYCGRHTSMCRHMVNSTEVPAPAASPTTSNEAHLASARSLYRTKTLVAASSQNQATLVEVQQRRKRKINFLEKALYEYIERSQIHQKGRLDLDNLRTVAISLRDILKIENFFPDKMWFNHFKSHYNFSFSQGVTLTQRRVPLSLDLRDIVSYCGRNEHRFAAQERSIVRLPLLDPKPSPDADKAKANESGDADEQSIIHLPKLVPKTDTDKATANESCDVDEDEDEDDDCIAIEVQPELIEINDDEDEPEKATPPAKQKRLHSLDEVAPLKIQKIESIHSSTGAELDAAPGPGHYSETSNEAEARLPCVENYQDALRLLKPLEDFALMEENYRAIGLLTQLEQIFKAKT</sequence>
<dbReference type="SUPFAM" id="SSF46689">
    <property type="entry name" value="Homeodomain-like"/>
    <property type="match status" value="2"/>
</dbReference>
<evidence type="ECO:0000313" key="6">
    <source>
        <dbReference type="Proteomes" id="UP000001819"/>
    </source>
</evidence>
<keyword evidence="2" id="KW-0238">DNA-binding</keyword>
<feature type="domain" description="HTH CENPB-type" evidence="5">
    <location>
        <begin position="229"/>
        <end position="301"/>
    </location>
</feature>
<dbReference type="InterPro" id="IPR007889">
    <property type="entry name" value="HTH_Psq"/>
</dbReference>
<dbReference type="GO" id="GO:0005634">
    <property type="term" value="C:nucleus"/>
    <property type="evidence" value="ECO:0007669"/>
    <property type="project" value="UniProtKB-SubCell"/>
</dbReference>
<dbReference type="Pfam" id="PF04218">
    <property type="entry name" value="CENP-B_N"/>
    <property type="match status" value="1"/>
</dbReference>
<dbReference type="InterPro" id="IPR009057">
    <property type="entry name" value="Homeodomain-like_sf"/>
</dbReference>